<feature type="domain" description="GMPS ATP-PPase" evidence="12">
    <location>
        <begin position="11"/>
        <end position="198"/>
    </location>
</feature>
<comment type="catalytic activity">
    <reaction evidence="10">
        <text>XMP + L-glutamine + ATP + H2O = GMP + L-glutamate + AMP + diphosphate + 2 H(+)</text>
        <dbReference type="Rhea" id="RHEA:11680"/>
        <dbReference type="ChEBI" id="CHEBI:15377"/>
        <dbReference type="ChEBI" id="CHEBI:15378"/>
        <dbReference type="ChEBI" id="CHEBI:29985"/>
        <dbReference type="ChEBI" id="CHEBI:30616"/>
        <dbReference type="ChEBI" id="CHEBI:33019"/>
        <dbReference type="ChEBI" id="CHEBI:57464"/>
        <dbReference type="ChEBI" id="CHEBI:58115"/>
        <dbReference type="ChEBI" id="CHEBI:58359"/>
        <dbReference type="ChEBI" id="CHEBI:456215"/>
        <dbReference type="EC" id="6.3.5.2"/>
    </reaction>
</comment>
<comment type="function">
    <text evidence="1">Catalyzes the synthesis of GMP from XMP.</text>
</comment>
<evidence type="ECO:0000256" key="5">
    <source>
        <dbReference type="ARBA" id="ARBA00022741"/>
    </source>
</evidence>
<evidence type="ECO:0000256" key="1">
    <source>
        <dbReference type="ARBA" id="ARBA00002332"/>
    </source>
</evidence>
<evidence type="ECO:0000256" key="10">
    <source>
        <dbReference type="ARBA" id="ARBA00049404"/>
    </source>
</evidence>
<dbReference type="CDD" id="cd01997">
    <property type="entry name" value="GMP_synthase_C"/>
    <property type="match status" value="1"/>
</dbReference>
<dbReference type="GO" id="GO:0005829">
    <property type="term" value="C:cytosol"/>
    <property type="evidence" value="ECO:0007669"/>
    <property type="project" value="TreeGrafter"/>
</dbReference>
<dbReference type="InterPro" id="IPR001674">
    <property type="entry name" value="GMP_synth_C"/>
</dbReference>
<dbReference type="PANTHER" id="PTHR11922">
    <property type="entry name" value="GMP SYNTHASE-RELATED"/>
    <property type="match status" value="1"/>
</dbReference>
<dbReference type="InterPro" id="IPR022310">
    <property type="entry name" value="NAD/GMP_synthase"/>
</dbReference>
<evidence type="ECO:0000256" key="8">
    <source>
        <dbReference type="ARBA" id="ARBA00022840"/>
    </source>
</evidence>
<evidence type="ECO:0000256" key="9">
    <source>
        <dbReference type="ARBA" id="ARBA00030464"/>
    </source>
</evidence>
<reference evidence="13" key="1">
    <citation type="submission" date="2020-06" db="EMBL/GenBank/DDBJ databases">
        <title>Unique genomic features of the anaerobic methanotrophic archaea.</title>
        <authorList>
            <person name="Chadwick G.L."/>
            <person name="Skennerton C.T."/>
            <person name="Laso-Perez R."/>
            <person name="Leu A.O."/>
            <person name="Speth D.R."/>
            <person name="Yu H."/>
            <person name="Morgan-Lang C."/>
            <person name="Hatzenpichler R."/>
            <person name="Goudeau D."/>
            <person name="Malmstrom R."/>
            <person name="Brazelton W.J."/>
            <person name="Woyke T."/>
            <person name="Hallam S.J."/>
            <person name="Tyson G.W."/>
            <person name="Wegener G."/>
            <person name="Boetius A."/>
            <person name="Orphan V."/>
        </authorList>
    </citation>
    <scope>NUCLEOTIDE SEQUENCE</scope>
</reference>
<keyword evidence="6 11" id="KW-0332">GMP biosynthesis</keyword>
<dbReference type="Pfam" id="PF00958">
    <property type="entry name" value="GMP_synt_C"/>
    <property type="match status" value="1"/>
</dbReference>
<organism evidence="13">
    <name type="scientific">Candidatus Methanophagaceae archaeon ANME-1 ERB6</name>
    <dbReference type="NCBI Taxonomy" id="2759912"/>
    <lineage>
        <taxon>Archaea</taxon>
        <taxon>Methanobacteriati</taxon>
        <taxon>Methanobacteriota</taxon>
        <taxon>Stenosarchaea group</taxon>
        <taxon>Methanomicrobia</taxon>
        <taxon>Candidatus Methanophagales</taxon>
        <taxon>Candidatus Methanophagaceae</taxon>
    </lineage>
</organism>
<accession>A0A7G9YUK2</accession>
<dbReference type="GO" id="GO:0005524">
    <property type="term" value="F:ATP binding"/>
    <property type="evidence" value="ECO:0007669"/>
    <property type="project" value="UniProtKB-UniRule"/>
</dbReference>
<evidence type="ECO:0000256" key="4">
    <source>
        <dbReference type="ARBA" id="ARBA00022598"/>
    </source>
</evidence>
<dbReference type="SUPFAM" id="SSF54810">
    <property type="entry name" value="GMP synthetase C-terminal dimerisation domain"/>
    <property type="match status" value="1"/>
</dbReference>
<evidence type="ECO:0000256" key="6">
    <source>
        <dbReference type="ARBA" id="ARBA00022749"/>
    </source>
</evidence>
<comment type="pathway">
    <text evidence="2">Purine metabolism; GMP biosynthesis; GMP from XMP (L-Gln route): step 1/1.</text>
</comment>
<dbReference type="Pfam" id="PF02540">
    <property type="entry name" value="NAD_synthase"/>
    <property type="match status" value="1"/>
</dbReference>
<evidence type="ECO:0000256" key="11">
    <source>
        <dbReference type="PROSITE-ProRule" id="PRU00886"/>
    </source>
</evidence>
<proteinExistence type="predicted"/>
<keyword evidence="4 13" id="KW-0436">Ligase</keyword>
<protein>
    <recommendedName>
        <fullName evidence="3">GMP synthase (glutamine-hydrolyzing)</fullName>
        <ecNumber evidence="3">6.3.5.2</ecNumber>
    </recommendedName>
    <alternativeName>
        <fullName evidence="9">GMP synthetase</fullName>
    </alternativeName>
</protein>
<dbReference type="NCBIfam" id="TIGR00884">
    <property type="entry name" value="guaA_Cterm"/>
    <property type="match status" value="1"/>
</dbReference>
<dbReference type="EMBL" id="MT631476">
    <property type="protein sequence ID" value="QNO51686.1"/>
    <property type="molecule type" value="Genomic_DNA"/>
</dbReference>
<dbReference type="AlphaFoldDB" id="A0A7G9YUK2"/>
<dbReference type="GO" id="GO:0003921">
    <property type="term" value="F:GMP synthase activity"/>
    <property type="evidence" value="ECO:0007669"/>
    <property type="project" value="InterPro"/>
</dbReference>
<dbReference type="EC" id="6.3.5.2" evidence="3"/>
<dbReference type="PROSITE" id="PS51553">
    <property type="entry name" value="GMPS_ATP_PPASE"/>
    <property type="match status" value="1"/>
</dbReference>
<gene>
    <name evidence="13" type="primary">guaAB_1</name>
    <name evidence="13" type="ORF">GMKFMAKO_00002</name>
</gene>
<evidence type="ECO:0000259" key="12">
    <source>
        <dbReference type="PROSITE" id="PS51553"/>
    </source>
</evidence>
<dbReference type="SUPFAM" id="SSF52402">
    <property type="entry name" value="Adenine nucleotide alpha hydrolases-like"/>
    <property type="match status" value="1"/>
</dbReference>
<keyword evidence="8 11" id="KW-0067">ATP-binding</keyword>
<keyword evidence="7 11" id="KW-0658">Purine biosynthesis</keyword>
<sequence>MVEKVKRKKMFAPEKFIERQVDEVKETIGDGKAVIAVSGGVDSTVCAVLTHRAVGDRLVAAFIDDGLMREGEAEQVMNFFKARNMNARLVDAADEFFDALKGIVDPEEKRKAFRNTFYGVLARVVREENANCLVQGTIAADVAETVKGIKTQHNILEQIGIDPGSYGLTIVEPLREIYKPEVREVARSFGVPPEFSERPPFPGPGLATRVLGEVTPERVEIERRATKIVEEVTADVESFQSMAVLMNDRATGIREGKRAYGYIIVVRLVKSKDAITAEAVNVPWEILKKIDKRITTEIPEVVHVLYSLTDKPPATIEFQ</sequence>
<keyword evidence="5 11" id="KW-0547">Nucleotide-binding</keyword>
<evidence type="ECO:0000313" key="13">
    <source>
        <dbReference type="EMBL" id="QNO51686.1"/>
    </source>
</evidence>
<evidence type="ECO:0000256" key="3">
    <source>
        <dbReference type="ARBA" id="ARBA00012746"/>
    </source>
</evidence>
<name>A0A7G9YUK2_9EURY</name>
<dbReference type="InterPro" id="IPR025777">
    <property type="entry name" value="GMPS_ATP_PPase_dom"/>
</dbReference>
<dbReference type="Gene3D" id="3.40.50.620">
    <property type="entry name" value="HUPs"/>
    <property type="match status" value="1"/>
</dbReference>
<dbReference type="PANTHER" id="PTHR11922:SF2">
    <property type="entry name" value="GMP SYNTHASE [GLUTAMINE-HYDROLYZING]"/>
    <property type="match status" value="1"/>
</dbReference>
<evidence type="ECO:0000256" key="7">
    <source>
        <dbReference type="ARBA" id="ARBA00022755"/>
    </source>
</evidence>
<feature type="binding site" evidence="11">
    <location>
        <begin position="38"/>
        <end position="44"/>
    </location>
    <ligand>
        <name>ATP</name>
        <dbReference type="ChEBI" id="CHEBI:30616"/>
    </ligand>
</feature>
<dbReference type="Gene3D" id="3.30.300.10">
    <property type="match status" value="1"/>
</dbReference>
<evidence type="ECO:0000256" key="2">
    <source>
        <dbReference type="ARBA" id="ARBA00005153"/>
    </source>
</evidence>
<dbReference type="UniPathway" id="UPA00189">
    <property type="reaction ID" value="UER00296"/>
</dbReference>
<dbReference type="InterPro" id="IPR014729">
    <property type="entry name" value="Rossmann-like_a/b/a_fold"/>
</dbReference>